<name>A0A9X4M2H1_9ACTN</name>
<dbReference type="InterPro" id="IPR050109">
    <property type="entry name" value="HTH-type_TetR-like_transc_reg"/>
</dbReference>
<dbReference type="PROSITE" id="PS50977">
    <property type="entry name" value="HTH_TETR_2"/>
    <property type="match status" value="1"/>
</dbReference>
<reference evidence="4" key="1">
    <citation type="submission" date="2022-08" db="EMBL/GenBank/DDBJ databases">
        <title>Genome analysis of Corynebacteriales strain.</title>
        <authorList>
            <person name="Lee S.D."/>
        </authorList>
    </citation>
    <scope>NUCLEOTIDE SEQUENCE</scope>
    <source>
        <strain evidence="4">D3-21</strain>
    </source>
</reference>
<organism evidence="4 5">
    <name type="scientific">Speluncibacter jeojiensis</name>
    <dbReference type="NCBI Taxonomy" id="2710754"/>
    <lineage>
        <taxon>Bacteria</taxon>
        <taxon>Bacillati</taxon>
        <taxon>Actinomycetota</taxon>
        <taxon>Actinomycetes</taxon>
        <taxon>Mycobacteriales</taxon>
        <taxon>Speluncibacteraceae</taxon>
        <taxon>Speluncibacter</taxon>
    </lineage>
</organism>
<dbReference type="InterPro" id="IPR001647">
    <property type="entry name" value="HTH_TetR"/>
</dbReference>
<dbReference type="AlphaFoldDB" id="A0A9X4M2H1"/>
<keyword evidence="5" id="KW-1185">Reference proteome</keyword>
<evidence type="ECO:0000256" key="1">
    <source>
        <dbReference type="ARBA" id="ARBA00023125"/>
    </source>
</evidence>
<sequence length="216" mass="23911">MQVRLPFDSRRTQLVRAALERAEKDGIDAVTIRRVADDAGVSVGMVHYCFENKEDLMSAMIETNIDELAAGLRMAFAYAATVGEEATAGTTGPVALSAQLQAGLRTMWQLIELTPSRQRLAYETICFSLRRQDDPTNPSARLAKVHKELALAAAAEFLSVCAEQTGTEWTVTVERVARLCLSLLDGVVMHWLVTRDTEAAWEDIDQIIEMVVQQAR</sequence>
<gene>
    <name evidence="4" type="ORF">NVS88_13810</name>
</gene>
<dbReference type="GO" id="GO:0000976">
    <property type="term" value="F:transcription cis-regulatory region binding"/>
    <property type="evidence" value="ECO:0007669"/>
    <property type="project" value="TreeGrafter"/>
</dbReference>
<dbReference type="SUPFAM" id="SSF46689">
    <property type="entry name" value="Homeodomain-like"/>
    <property type="match status" value="1"/>
</dbReference>
<dbReference type="Gene3D" id="1.10.357.10">
    <property type="entry name" value="Tetracycline Repressor, domain 2"/>
    <property type="match status" value="1"/>
</dbReference>
<keyword evidence="1 2" id="KW-0238">DNA-binding</keyword>
<feature type="DNA-binding region" description="H-T-H motif" evidence="2">
    <location>
        <begin position="31"/>
        <end position="50"/>
    </location>
</feature>
<evidence type="ECO:0000313" key="5">
    <source>
        <dbReference type="Proteomes" id="UP001152755"/>
    </source>
</evidence>
<dbReference type="EMBL" id="JANRHA010000009">
    <property type="protein sequence ID" value="MDG3015632.1"/>
    <property type="molecule type" value="Genomic_DNA"/>
</dbReference>
<evidence type="ECO:0000313" key="4">
    <source>
        <dbReference type="EMBL" id="MDG3015632.1"/>
    </source>
</evidence>
<dbReference type="Pfam" id="PF00440">
    <property type="entry name" value="TetR_N"/>
    <property type="match status" value="1"/>
</dbReference>
<protein>
    <submittedName>
        <fullName evidence="4">TetR/AcrR family transcriptional regulator</fullName>
    </submittedName>
</protein>
<accession>A0A9X4M2H1</accession>
<dbReference type="InterPro" id="IPR009057">
    <property type="entry name" value="Homeodomain-like_sf"/>
</dbReference>
<comment type="caution">
    <text evidence="4">The sequence shown here is derived from an EMBL/GenBank/DDBJ whole genome shotgun (WGS) entry which is preliminary data.</text>
</comment>
<evidence type="ECO:0000256" key="2">
    <source>
        <dbReference type="PROSITE-ProRule" id="PRU00335"/>
    </source>
</evidence>
<dbReference type="SUPFAM" id="SSF48498">
    <property type="entry name" value="Tetracyclin repressor-like, C-terminal domain"/>
    <property type="match status" value="1"/>
</dbReference>
<dbReference type="InterPro" id="IPR036271">
    <property type="entry name" value="Tet_transcr_reg_TetR-rel_C_sf"/>
</dbReference>
<feature type="domain" description="HTH tetR-type" evidence="3">
    <location>
        <begin position="8"/>
        <end position="68"/>
    </location>
</feature>
<dbReference type="Proteomes" id="UP001152755">
    <property type="component" value="Unassembled WGS sequence"/>
</dbReference>
<dbReference type="RefSeq" id="WP_277831574.1">
    <property type="nucleotide sequence ID" value="NZ_JAAIVF010000002.1"/>
</dbReference>
<dbReference type="GO" id="GO:0003700">
    <property type="term" value="F:DNA-binding transcription factor activity"/>
    <property type="evidence" value="ECO:0007669"/>
    <property type="project" value="TreeGrafter"/>
</dbReference>
<dbReference type="PANTHER" id="PTHR30055:SF226">
    <property type="entry name" value="HTH-TYPE TRANSCRIPTIONAL REGULATOR PKSA"/>
    <property type="match status" value="1"/>
</dbReference>
<evidence type="ECO:0000259" key="3">
    <source>
        <dbReference type="PROSITE" id="PS50977"/>
    </source>
</evidence>
<proteinExistence type="predicted"/>
<dbReference type="PANTHER" id="PTHR30055">
    <property type="entry name" value="HTH-TYPE TRANSCRIPTIONAL REGULATOR RUTR"/>
    <property type="match status" value="1"/>
</dbReference>